<organism evidence="1 2">
    <name type="scientific">Solanum tuberosum</name>
    <name type="common">Potato</name>
    <dbReference type="NCBI Taxonomy" id="4113"/>
    <lineage>
        <taxon>Eukaryota</taxon>
        <taxon>Viridiplantae</taxon>
        <taxon>Streptophyta</taxon>
        <taxon>Embryophyta</taxon>
        <taxon>Tracheophyta</taxon>
        <taxon>Spermatophyta</taxon>
        <taxon>Magnoliopsida</taxon>
        <taxon>eudicotyledons</taxon>
        <taxon>Gunneridae</taxon>
        <taxon>Pentapetalae</taxon>
        <taxon>asterids</taxon>
        <taxon>lamiids</taxon>
        <taxon>Solanales</taxon>
        <taxon>Solanaceae</taxon>
        <taxon>Solanoideae</taxon>
        <taxon>Solaneae</taxon>
        <taxon>Solanum</taxon>
    </lineage>
</organism>
<evidence type="ECO:0000313" key="1">
    <source>
        <dbReference type="EnsemblPlants" id="PGSC0003DMT400005684"/>
    </source>
</evidence>
<evidence type="ECO:0000313" key="2">
    <source>
        <dbReference type="Proteomes" id="UP000011115"/>
    </source>
</evidence>
<dbReference type="Proteomes" id="UP000011115">
    <property type="component" value="Unassembled WGS sequence"/>
</dbReference>
<accession>M0ZQ99</accession>
<dbReference type="AlphaFoldDB" id="M0ZQ99"/>
<dbReference type="EnsemblPlants" id="PGSC0003DMT400005684">
    <property type="protein sequence ID" value="PGSC0003DMT400005684"/>
    <property type="gene ID" value="PGSC0003DMG401002229"/>
</dbReference>
<dbReference type="HOGENOM" id="CLU_1790331_0_0_1"/>
<dbReference type="eggNOG" id="KOG2972">
    <property type="taxonomic scope" value="Eukaryota"/>
</dbReference>
<protein>
    <submittedName>
        <fullName evidence="1">Uncharacterized protein</fullName>
    </submittedName>
</protein>
<keyword evidence="2" id="KW-1185">Reference proteome</keyword>
<dbReference type="Gramene" id="PGSC0003DMT400005684">
    <property type="protein sequence ID" value="PGSC0003DMT400005684"/>
    <property type="gene ID" value="PGSC0003DMG401002229"/>
</dbReference>
<proteinExistence type="predicted"/>
<reference evidence="2" key="1">
    <citation type="journal article" date="2011" name="Nature">
        <title>Genome sequence and analysis of the tuber crop potato.</title>
        <authorList>
            <consortium name="The Potato Genome Sequencing Consortium"/>
        </authorList>
    </citation>
    <scope>NUCLEOTIDE SEQUENCE [LARGE SCALE GENOMIC DNA]</scope>
    <source>
        <strain evidence="2">cv. DM1-3 516 R44</strain>
    </source>
</reference>
<dbReference type="InParanoid" id="M0ZQ99"/>
<dbReference type="ExpressionAtlas" id="M0ZQ99">
    <property type="expression patterns" value="baseline"/>
</dbReference>
<dbReference type="STRING" id="4113.M0ZQ99"/>
<sequence length="145" mass="16323">MVYSSSSIRAFGSLLCKFSNGVHLKPHHSCTLRGVFLLSGNFSSSDKRVLPLELQYRNSVRKIWTFSPLCMGRRSCKIAGSEKRVCTFIRYSNAQLKTNYVESSFPFAYDGRLNLRSFLIRCQPSEAKVEEDSASLSSVVRCYGG</sequence>
<name>M0ZQ99_SOLTU</name>
<dbReference type="PaxDb" id="4113-PGSC0003DMT400005684"/>
<reference evidence="1" key="2">
    <citation type="submission" date="2015-06" db="UniProtKB">
        <authorList>
            <consortium name="EnsemblPlants"/>
        </authorList>
    </citation>
    <scope>IDENTIFICATION</scope>
    <source>
        <strain evidence="1">DM1-3 516 R44</strain>
    </source>
</reference>